<name>A0A1M6SIJ2_9BACT</name>
<dbReference type="CDD" id="cd09281">
    <property type="entry name" value="UPF0066"/>
    <property type="match status" value="1"/>
</dbReference>
<dbReference type="OrthoDB" id="9804309at2"/>
<dbReference type="RefSeq" id="WP_073477537.1">
    <property type="nucleotide sequence ID" value="NZ_FQZU01000024.1"/>
</dbReference>
<dbReference type="InterPro" id="IPR040372">
    <property type="entry name" value="YaeB-like"/>
</dbReference>
<evidence type="ECO:0000259" key="3">
    <source>
        <dbReference type="PROSITE" id="PS51668"/>
    </source>
</evidence>
<proteinExistence type="inferred from homology"/>
<reference evidence="5" key="1">
    <citation type="submission" date="2016-11" db="EMBL/GenBank/DDBJ databases">
        <authorList>
            <person name="Varghese N."/>
            <person name="Submissions S."/>
        </authorList>
    </citation>
    <scope>NUCLEOTIDE SEQUENCE [LARGE SCALE GENOMIC DNA]</scope>
    <source>
        <strain evidence="5">DSM 16219</strain>
    </source>
</reference>
<accession>A0A1M6SIJ2</accession>
<feature type="domain" description="TsaA-like" evidence="3">
    <location>
        <begin position="37"/>
        <end position="160"/>
    </location>
</feature>
<evidence type="ECO:0000313" key="5">
    <source>
        <dbReference type="Proteomes" id="UP000183994"/>
    </source>
</evidence>
<dbReference type="EMBL" id="FQZU01000024">
    <property type="protein sequence ID" value="SHK44541.1"/>
    <property type="molecule type" value="Genomic_DNA"/>
</dbReference>
<dbReference type="GO" id="GO:0008168">
    <property type="term" value="F:methyltransferase activity"/>
    <property type="evidence" value="ECO:0007669"/>
    <property type="project" value="UniProtKB-KW"/>
</dbReference>
<keyword evidence="1" id="KW-0949">S-adenosyl-L-methionine</keyword>
<protein>
    <submittedName>
        <fullName evidence="4">tRNA-Thr(GGU) m(6)t(6)A37 methyltransferase TsaA</fullName>
    </submittedName>
</protein>
<keyword evidence="5" id="KW-1185">Reference proteome</keyword>
<dbReference type="AlphaFoldDB" id="A0A1M6SIJ2"/>
<dbReference type="Proteomes" id="UP000183994">
    <property type="component" value="Unassembled WGS sequence"/>
</dbReference>
<dbReference type="InterPro" id="IPR036413">
    <property type="entry name" value="YaeB-like_sf"/>
</dbReference>
<gene>
    <name evidence="4" type="ORF">SAMN02745216_03473</name>
</gene>
<organism evidence="4 5">
    <name type="scientific">Desulfatibacillum alkenivorans DSM 16219</name>
    <dbReference type="NCBI Taxonomy" id="1121393"/>
    <lineage>
        <taxon>Bacteria</taxon>
        <taxon>Pseudomonadati</taxon>
        <taxon>Thermodesulfobacteriota</taxon>
        <taxon>Desulfobacteria</taxon>
        <taxon>Desulfobacterales</taxon>
        <taxon>Desulfatibacillaceae</taxon>
        <taxon>Desulfatibacillum</taxon>
    </lineage>
</organism>
<dbReference type="STRING" id="1121393.SAMN02745216_03473"/>
<evidence type="ECO:0000256" key="1">
    <source>
        <dbReference type="ARBA" id="ARBA00022691"/>
    </source>
</evidence>
<dbReference type="GO" id="GO:0032259">
    <property type="term" value="P:methylation"/>
    <property type="evidence" value="ECO:0007669"/>
    <property type="project" value="UniProtKB-KW"/>
</dbReference>
<dbReference type="PANTHER" id="PTHR12818">
    <property type="entry name" value="TRNA (ADENINE(37)-N6)-METHYLTRANSFERASE"/>
    <property type="match status" value="1"/>
</dbReference>
<dbReference type="Gene3D" id="2.40.30.70">
    <property type="entry name" value="YaeB-like"/>
    <property type="match status" value="1"/>
</dbReference>
<dbReference type="PROSITE" id="PS51668">
    <property type="entry name" value="TSAA_2"/>
    <property type="match status" value="1"/>
</dbReference>
<dbReference type="PANTHER" id="PTHR12818:SF0">
    <property type="entry name" value="TRNA (ADENINE(37)-N6)-METHYLTRANSFERASE"/>
    <property type="match status" value="1"/>
</dbReference>
<dbReference type="NCBIfam" id="TIGR00104">
    <property type="entry name" value="tRNA_TsaA"/>
    <property type="match status" value="1"/>
</dbReference>
<keyword evidence="4" id="KW-0808">Transferase</keyword>
<evidence type="ECO:0000256" key="2">
    <source>
        <dbReference type="ARBA" id="ARBA00033753"/>
    </source>
</evidence>
<dbReference type="InterPro" id="IPR023370">
    <property type="entry name" value="TrmO-like_N"/>
</dbReference>
<dbReference type="SUPFAM" id="SSF118196">
    <property type="entry name" value="YaeB-like"/>
    <property type="match status" value="1"/>
</dbReference>
<dbReference type="InterPro" id="IPR036414">
    <property type="entry name" value="YaeB_N_sf"/>
</dbReference>
<evidence type="ECO:0000313" key="4">
    <source>
        <dbReference type="EMBL" id="SHK44541.1"/>
    </source>
</evidence>
<comment type="similarity">
    <text evidence="2">Belongs to the tRNA methyltransferase O family.</text>
</comment>
<sequence length="177" mass="19992">MSSEMNLTLKPIGKVRNSVAEPILNANDADIELAGKMEAIREFHKGLQDAVSELVVFPEWEELLDGIEDFSHVMVLYWPHLIDPERRNLKKIHPMGRKDMPLKGIFATRSPARPNPVLVTVAPLVERSGNVLKVKGMDAVDGSLLVDIKPHLRSFHGEDKPVMAPWMEQLFRELDEP</sequence>
<dbReference type="Pfam" id="PF01980">
    <property type="entry name" value="TrmO_N"/>
    <property type="match status" value="1"/>
</dbReference>
<keyword evidence="4" id="KW-0489">Methyltransferase</keyword>